<comment type="similarity">
    <text evidence="1">Belongs to the iron-containing alcohol dehydrogenase family.</text>
</comment>
<dbReference type="PANTHER" id="PTHR11496">
    <property type="entry name" value="ALCOHOL DEHYDROGENASE"/>
    <property type="match status" value="1"/>
</dbReference>
<keyword evidence="2" id="KW-0560">Oxidoreductase</keyword>
<organism evidence="6 7">
    <name type="scientific">Limnobacter litoralis</name>
    <dbReference type="NCBI Taxonomy" id="481366"/>
    <lineage>
        <taxon>Bacteria</taxon>
        <taxon>Pseudomonadati</taxon>
        <taxon>Pseudomonadota</taxon>
        <taxon>Betaproteobacteria</taxon>
        <taxon>Burkholderiales</taxon>
        <taxon>Burkholderiaceae</taxon>
        <taxon>Limnobacter</taxon>
    </lineage>
</organism>
<dbReference type="Gene3D" id="3.40.50.1970">
    <property type="match status" value="1"/>
</dbReference>
<dbReference type="InterPro" id="IPR056798">
    <property type="entry name" value="ADH_Fe_C"/>
</dbReference>
<dbReference type="RefSeq" id="WP_284280148.1">
    <property type="nucleotide sequence ID" value="NZ_BSOJ01000007.1"/>
</dbReference>
<dbReference type="CDD" id="cd08177">
    <property type="entry name" value="MAR"/>
    <property type="match status" value="1"/>
</dbReference>
<evidence type="ECO:0000313" key="7">
    <source>
        <dbReference type="Proteomes" id="UP001156664"/>
    </source>
</evidence>
<proteinExistence type="inferred from homology"/>
<feature type="domain" description="Alcohol dehydrogenase iron-type/glycerol dehydrogenase GldA" evidence="4">
    <location>
        <begin position="11"/>
        <end position="155"/>
    </location>
</feature>
<sequence>MIQPFEFTGLPSHVLFGQNSLSKLPTVLAQWDVERVFCISSSGQAELARRVCGAATAKHQVVYCTRAKQHVPMETVERALTELQAEPCDVLLAVGGGSSIGLAKALALKTGLPIVAVPTTYSGSEMTPIYGITEAGKKQTGRATVVQPKMVVYEPALSLGLPKPIAAASAMNALAHAVEALYATNKNPVISLMAQESVRALASALLDMAEQAHLNEETHSRALYGAWLAGTCLGSVNMGVHHKVCHVLGGRFNTPHAETHTVVLPYVAHFNRLADAQAATQLTKALQVADIHAIGPALQDLARRNGLPVSLSAFGLDYADIELAAGDIASAAYANPRPVNHDDALLLLNAALEGLPMNPGDFLL</sequence>
<evidence type="ECO:0000256" key="1">
    <source>
        <dbReference type="ARBA" id="ARBA00007358"/>
    </source>
</evidence>
<dbReference type="Gene3D" id="1.20.1090.10">
    <property type="entry name" value="Dehydroquinate synthase-like - alpha domain"/>
    <property type="match status" value="1"/>
</dbReference>
<dbReference type="InterPro" id="IPR001670">
    <property type="entry name" value="ADH_Fe/GldA"/>
</dbReference>
<accession>A0ABQ5YSE0</accession>
<evidence type="ECO:0000259" key="5">
    <source>
        <dbReference type="Pfam" id="PF25137"/>
    </source>
</evidence>
<dbReference type="InterPro" id="IPR034786">
    <property type="entry name" value="MAR"/>
</dbReference>
<evidence type="ECO:0000256" key="2">
    <source>
        <dbReference type="ARBA" id="ARBA00023002"/>
    </source>
</evidence>
<dbReference type="Pfam" id="PF25137">
    <property type="entry name" value="ADH_Fe_C"/>
    <property type="match status" value="1"/>
</dbReference>
<dbReference type="PANTHER" id="PTHR11496:SF102">
    <property type="entry name" value="ALCOHOL DEHYDROGENASE 4"/>
    <property type="match status" value="1"/>
</dbReference>
<evidence type="ECO:0000256" key="3">
    <source>
        <dbReference type="ARBA" id="ARBA00023027"/>
    </source>
</evidence>
<reference evidence="7" key="1">
    <citation type="journal article" date="2019" name="Int. J. Syst. Evol. Microbiol.">
        <title>The Global Catalogue of Microorganisms (GCM) 10K type strain sequencing project: providing services to taxonomists for standard genome sequencing and annotation.</title>
        <authorList>
            <consortium name="The Broad Institute Genomics Platform"/>
            <consortium name="The Broad Institute Genome Sequencing Center for Infectious Disease"/>
            <person name="Wu L."/>
            <person name="Ma J."/>
        </authorList>
    </citation>
    <scope>NUCLEOTIDE SEQUENCE [LARGE SCALE GENOMIC DNA]</scope>
    <source>
        <strain evidence="7">NBRC 105857</strain>
    </source>
</reference>
<evidence type="ECO:0000313" key="6">
    <source>
        <dbReference type="EMBL" id="GLR25714.1"/>
    </source>
</evidence>
<dbReference type="Proteomes" id="UP001156664">
    <property type="component" value="Unassembled WGS sequence"/>
</dbReference>
<protein>
    <submittedName>
        <fullName evidence="6">Maleylacetate reductase</fullName>
    </submittedName>
</protein>
<feature type="domain" description="Fe-containing alcohol dehydrogenase-like C-terminal" evidence="5">
    <location>
        <begin position="167"/>
        <end position="351"/>
    </location>
</feature>
<dbReference type="InterPro" id="IPR039697">
    <property type="entry name" value="Alcohol_dehydrogenase_Fe"/>
</dbReference>
<dbReference type="Pfam" id="PF00465">
    <property type="entry name" value="Fe-ADH"/>
    <property type="match status" value="1"/>
</dbReference>
<gene>
    <name evidence="6" type="primary">macA</name>
    <name evidence="6" type="ORF">GCM10007875_08020</name>
</gene>
<dbReference type="SUPFAM" id="SSF56796">
    <property type="entry name" value="Dehydroquinate synthase-like"/>
    <property type="match status" value="1"/>
</dbReference>
<keyword evidence="7" id="KW-1185">Reference proteome</keyword>
<comment type="caution">
    <text evidence="6">The sequence shown here is derived from an EMBL/GenBank/DDBJ whole genome shotgun (WGS) entry which is preliminary data.</text>
</comment>
<evidence type="ECO:0000259" key="4">
    <source>
        <dbReference type="Pfam" id="PF00465"/>
    </source>
</evidence>
<name>A0ABQ5YSE0_9BURK</name>
<keyword evidence="3" id="KW-0520">NAD</keyword>
<dbReference type="EMBL" id="BSOJ01000007">
    <property type="protein sequence ID" value="GLR25714.1"/>
    <property type="molecule type" value="Genomic_DNA"/>
</dbReference>